<reference evidence="2 3" key="1">
    <citation type="submission" date="2017-12" db="EMBL/GenBank/DDBJ databases">
        <title>Sequencing the genomes of 1000 Actinobacteria strains.</title>
        <authorList>
            <person name="Klenk H.-P."/>
        </authorList>
    </citation>
    <scope>NUCLEOTIDE SEQUENCE [LARGE SCALE GENOMIC DNA]</scope>
    <source>
        <strain evidence="2 3">DSM 44489</strain>
    </source>
</reference>
<accession>A0A2N3VAM6</accession>
<dbReference type="EMBL" id="PJMW01000002">
    <property type="protein sequence ID" value="PKV78684.1"/>
    <property type="molecule type" value="Genomic_DNA"/>
</dbReference>
<evidence type="ECO:0000313" key="2">
    <source>
        <dbReference type="EMBL" id="PKV78684.1"/>
    </source>
</evidence>
<evidence type="ECO:0000313" key="3">
    <source>
        <dbReference type="Proteomes" id="UP000233766"/>
    </source>
</evidence>
<dbReference type="Pfam" id="PF04149">
    <property type="entry name" value="DUF397"/>
    <property type="match status" value="1"/>
</dbReference>
<evidence type="ECO:0000259" key="1">
    <source>
        <dbReference type="Pfam" id="PF04149"/>
    </source>
</evidence>
<dbReference type="Proteomes" id="UP000233766">
    <property type="component" value="Unassembled WGS sequence"/>
</dbReference>
<name>A0A2N3VAM6_9NOCA</name>
<organism evidence="2 3">
    <name type="scientific">Nocardia fluminea</name>
    <dbReference type="NCBI Taxonomy" id="134984"/>
    <lineage>
        <taxon>Bacteria</taxon>
        <taxon>Bacillati</taxon>
        <taxon>Actinomycetota</taxon>
        <taxon>Actinomycetes</taxon>
        <taxon>Mycobacteriales</taxon>
        <taxon>Nocardiaceae</taxon>
        <taxon>Nocardia</taxon>
    </lineage>
</organism>
<dbReference type="InterPro" id="IPR007278">
    <property type="entry name" value="DUF397"/>
</dbReference>
<comment type="caution">
    <text evidence="2">The sequence shown here is derived from an EMBL/GenBank/DDBJ whole genome shotgun (WGS) entry which is preliminary data.</text>
</comment>
<protein>
    <submittedName>
        <fullName evidence="2">Uncharacterized protein DUF397</fullName>
    </submittedName>
</protein>
<sequence>MRACKIWGMSTTARRRPAEHGWFTSSRSNNGNQCVEVRFDGDAVQIRDSKFRRDPMNAGLDEPIITVHTALWTAFLHCLRTTRPHPDLVARTSPDGATTLRHEAVVLHFTAEEWEAFVAGVRDDEFACV</sequence>
<keyword evidence="3" id="KW-1185">Reference proteome</keyword>
<dbReference type="AlphaFoldDB" id="A0A2N3VAM6"/>
<gene>
    <name evidence="2" type="ORF">ATK86_3063</name>
</gene>
<proteinExistence type="predicted"/>
<feature type="domain" description="DUF397" evidence="1">
    <location>
        <begin position="21"/>
        <end position="77"/>
    </location>
</feature>